<name>A0A2G8S878_9APHY</name>
<dbReference type="Proteomes" id="UP000230002">
    <property type="component" value="Unassembled WGS sequence"/>
</dbReference>
<reference evidence="2 3" key="1">
    <citation type="journal article" date="2015" name="Sci. Rep.">
        <title>Chromosome-level genome map provides insights into diverse defense mechanisms in the medicinal fungus Ganoderma sinense.</title>
        <authorList>
            <person name="Zhu Y."/>
            <person name="Xu J."/>
            <person name="Sun C."/>
            <person name="Zhou S."/>
            <person name="Xu H."/>
            <person name="Nelson D.R."/>
            <person name="Qian J."/>
            <person name="Song J."/>
            <person name="Luo H."/>
            <person name="Xiang L."/>
            <person name="Li Y."/>
            <person name="Xu Z."/>
            <person name="Ji A."/>
            <person name="Wang L."/>
            <person name="Lu S."/>
            <person name="Hayward A."/>
            <person name="Sun W."/>
            <person name="Li X."/>
            <person name="Schwartz D.C."/>
            <person name="Wang Y."/>
            <person name="Chen S."/>
        </authorList>
    </citation>
    <scope>NUCLEOTIDE SEQUENCE [LARGE SCALE GENOMIC DNA]</scope>
    <source>
        <strain evidence="2 3">ZZ0214-1</strain>
    </source>
</reference>
<evidence type="ECO:0000256" key="1">
    <source>
        <dbReference type="SAM" id="MobiDB-lite"/>
    </source>
</evidence>
<evidence type="ECO:0000313" key="2">
    <source>
        <dbReference type="EMBL" id="PIL29944.1"/>
    </source>
</evidence>
<feature type="region of interest" description="Disordered" evidence="1">
    <location>
        <begin position="431"/>
        <end position="450"/>
    </location>
</feature>
<dbReference type="OrthoDB" id="3156807at2759"/>
<dbReference type="EMBL" id="AYKW01000017">
    <property type="protein sequence ID" value="PIL29944.1"/>
    <property type="molecule type" value="Genomic_DNA"/>
</dbReference>
<sequence>MLMEMPVHMWSKSSVGGRRDGGVADAVQALFEGTMLKDVSDMDAAMAAVSRLIVDPDTPREEAVAALEAPAHILELVLSAASDDAYRVLVAVILEGYRRNLKGLLASPACRLLSRFALFYHFLPRSSATMDSMADETSRRRSQKAQAGTTVLRELLKLQFDGLWNREPSDDADGQLPFAILIKNGETQRARKRARRENRMPVVDYGVFSAHGITVPQTPAEALLLMRSICGAQCNMLKEYLDMFRRPDIVEAIRKAFLESPSDLPDDSAKEDAIDSDDEDVVDPASASSIHPPKAAMLLDTAEGLGEWHLLFTARAIRDLRQARDGKLFNIFMKKIRELSNGHFSDDNQKRLTAVDLEVPVYEAKMTGDTRLVYQVDCVREPGDEVERQVLKIHGIYTHAQIDRRFRGAIRRHLGEPKGAEYKKRCTFRSPPANPGDNVFAPATWRPRRM</sequence>
<keyword evidence="3" id="KW-1185">Reference proteome</keyword>
<accession>A0A2G8S878</accession>
<dbReference type="STRING" id="1077348.A0A2G8S878"/>
<dbReference type="AlphaFoldDB" id="A0A2G8S878"/>
<proteinExistence type="predicted"/>
<protein>
    <submittedName>
        <fullName evidence="2">Uncharacterized protein</fullName>
    </submittedName>
</protein>
<organism evidence="2 3">
    <name type="scientific">Ganoderma sinense ZZ0214-1</name>
    <dbReference type="NCBI Taxonomy" id="1077348"/>
    <lineage>
        <taxon>Eukaryota</taxon>
        <taxon>Fungi</taxon>
        <taxon>Dikarya</taxon>
        <taxon>Basidiomycota</taxon>
        <taxon>Agaricomycotina</taxon>
        <taxon>Agaricomycetes</taxon>
        <taxon>Polyporales</taxon>
        <taxon>Polyporaceae</taxon>
        <taxon>Ganoderma</taxon>
    </lineage>
</organism>
<comment type="caution">
    <text evidence="2">The sequence shown here is derived from an EMBL/GenBank/DDBJ whole genome shotgun (WGS) entry which is preliminary data.</text>
</comment>
<feature type="region of interest" description="Disordered" evidence="1">
    <location>
        <begin position="261"/>
        <end position="289"/>
    </location>
</feature>
<gene>
    <name evidence="2" type="ORF">GSI_07855</name>
</gene>
<evidence type="ECO:0000313" key="3">
    <source>
        <dbReference type="Proteomes" id="UP000230002"/>
    </source>
</evidence>